<name>A0A8T0FUB9_ARGBR</name>
<proteinExistence type="predicted"/>
<evidence type="ECO:0000313" key="2">
    <source>
        <dbReference type="Proteomes" id="UP000807504"/>
    </source>
</evidence>
<comment type="caution">
    <text evidence="1">The sequence shown here is derived from an EMBL/GenBank/DDBJ whole genome shotgun (WGS) entry which is preliminary data.</text>
</comment>
<protein>
    <submittedName>
        <fullName evidence="1">Uncharacterized protein</fullName>
    </submittedName>
</protein>
<dbReference type="Proteomes" id="UP000807504">
    <property type="component" value="Unassembled WGS sequence"/>
</dbReference>
<sequence>MRTEIRTGVADRRILKIHRYSRGSSSVCVVHWTQCGGTQIRAANVSGAIRSVGCSSLGWSNPPPPDSSSRIQAVLRSIDCSPSLNGVCACHVTYTSRASH</sequence>
<reference evidence="1" key="1">
    <citation type="journal article" date="2020" name="bioRxiv">
        <title>Chromosome-level reference genome of the European wasp spider Argiope bruennichi: a resource for studies on range expansion and evolutionary adaptation.</title>
        <authorList>
            <person name="Sheffer M.M."/>
            <person name="Hoppe A."/>
            <person name="Krehenwinkel H."/>
            <person name="Uhl G."/>
            <person name="Kuss A.W."/>
            <person name="Jensen L."/>
            <person name="Jensen C."/>
            <person name="Gillespie R.G."/>
            <person name="Hoff K.J."/>
            <person name="Prost S."/>
        </authorList>
    </citation>
    <scope>NUCLEOTIDE SEQUENCE</scope>
</reference>
<accession>A0A8T0FUB9</accession>
<dbReference type="EMBL" id="JABXBU010000002">
    <property type="protein sequence ID" value="KAF8794724.1"/>
    <property type="molecule type" value="Genomic_DNA"/>
</dbReference>
<keyword evidence="2" id="KW-1185">Reference proteome</keyword>
<gene>
    <name evidence="1" type="ORF">HNY73_002667</name>
</gene>
<reference evidence="1" key="2">
    <citation type="submission" date="2020-06" db="EMBL/GenBank/DDBJ databases">
        <authorList>
            <person name="Sheffer M."/>
        </authorList>
    </citation>
    <scope>NUCLEOTIDE SEQUENCE</scope>
</reference>
<dbReference type="AlphaFoldDB" id="A0A8T0FUB9"/>
<organism evidence="1 2">
    <name type="scientific">Argiope bruennichi</name>
    <name type="common">Wasp spider</name>
    <name type="synonym">Aranea bruennichi</name>
    <dbReference type="NCBI Taxonomy" id="94029"/>
    <lineage>
        <taxon>Eukaryota</taxon>
        <taxon>Metazoa</taxon>
        <taxon>Ecdysozoa</taxon>
        <taxon>Arthropoda</taxon>
        <taxon>Chelicerata</taxon>
        <taxon>Arachnida</taxon>
        <taxon>Araneae</taxon>
        <taxon>Araneomorphae</taxon>
        <taxon>Entelegynae</taxon>
        <taxon>Araneoidea</taxon>
        <taxon>Araneidae</taxon>
        <taxon>Argiope</taxon>
    </lineage>
</organism>
<evidence type="ECO:0000313" key="1">
    <source>
        <dbReference type="EMBL" id="KAF8794724.1"/>
    </source>
</evidence>